<gene>
    <name evidence="3" type="ORF">METZ01_LOCUS162416</name>
</gene>
<evidence type="ECO:0000256" key="1">
    <source>
        <dbReference type="SAM" id="Phobius"/>
    </source>
</evidence>
<dbReference type="SUPFAM" id="SSF53448">
    <property type="entry name" value="Nucleotide-diphospho-sugar transferases"/>
    <property type="match status" value="1"/>
</dbReference>
<dbReference type="PANTHER" id="PTHR43630:SF2">
    <property type="entry name" value="GLYCOSYLTRANSFERASE"/>
    <property type="match status" value="1"/>
</dbReference>
<accession>A0A382B8F6</accession>
<sequence>MLPSLVSIIVTTKNEEKNIANCLLSITEQTHPCLEIIVVDNNSFDNTREIALKFTDKIFIKGPERSAQRNYGMINIAQGKYVMFLDADMILGPKAVETCVSMVKSGLWVALHIPEFVLGKNYFSQVRRFERSFYNGTVIDGARFFKKSVFEEVGGFDETMSGPEDWDIDKKIKHIGPIGLLPLITEYPKASSWKNTRLIIESGVDPNGKWNAIFHNEEEFKLFEYLSKKKYYSASIDRYTKKWGRNDPDIRKQMGIWYRFFGVFLENCKWKRFILNPFLVLGVYFLRFLVGLQFLKRNLS</sequence>
<feature type="domain" description="Glycosyltransferase 2-like" evidence="2">
    <location>
        <begin position="7"/>
        <end position="126"/>
    </location>
</feature>
<dbReference type="InterPro" id="IPR029044">
    <property type="entry name" value="Nucleotide-diphossugar_trans"/>
</dbReference>
<dbReference type="AlphaFoldDB" id="A0A382B8F6"/>
<dbReference type="Pfam" id="PF00535">
    <property type="entry name" value="Glycos_transf_2"/>
    <property type="match status" value="1"/>
</dbReference>
<keyword evidence="1" id="KW-0472">Membrane</keyword>
<evidence type="ECO:0000313" key="3">
    <source>
        <dbReference type="EMBL" id="SVB09562.1"/>
    </source>
</evidence>
<dbReference type="Gene3D" id="3.90.550.10">
    <property type="entry name" value="Spore Coat Polysaccharide Biosynthesis Protein SpsA, Chain A"/>
    <property type="match status" value="1"/>
</dbReference>
<feature type="transmembrane region" description="Helical" evidence="1">
    <location>
        <begin position="273"/>
        <end position="295"/>
    </location>
</feature>
<keyword evidence="1" id="KW-1133">Transmembrane helix</keyword>
<reference evidence="3" key="1">
    <citation type="submission" date="2018-05" db="EMBL/GenBank/DDBJ databases">
        <authorList>
            <person name="Lanie J.A."/>
            <person name="Ng W.-L."/>
            <person name="Kazmierczak K.M."/>
            <person name="Andrzejewski T.M."/>
            <person name="Davidsen T.M."/>
            <person name="Wayne K.J."/>
            <person name="Tettelin H."/>
            <person name="Glass J.I."/>
            <person name="Rusch D."/>
            <person name="Podicherti R."/>
            <person name="Tsui H.-C.T."/>
            <person name="Winkler M.E."/>
        </authorList>
    </citation>
    <scope>NUCLEOTIDE SEQUENCE</scope>
</reference>
<name>A0A382B8F6_9ZZZZ</name>
<proteinExistence type="predicted"/>
<keyword evidence="1" id="KW-0812">Transmembrane</keyword>
<dbReference type="InterPro" id="IPR001173">
    <property type="entry name" value="Glyco_trans_2-like"/>
</dbReference>
<dbReference type="EMBL" id="UINC01028491">
    <property type="protein sequence ID" value="SVB09562.1"/>
    <property type="molecule type" value="Genomic_DNA"/>
</dbReference>
<dbReference type="PANTHER" id="PTHR43630">
    <property type="entry name" value="POLY-BETA-1,6-N-ACETYL-D-GLUCOSAMINE SYNTHASE"/>
    <property type="match status" value="1"/>
</dbReference>
<evidence type="ECO:0000259" key="2">
    <source>
        <dbReference type="Pfam" id="PF00535"/>
    </source>
</evidence>
<protein>
    <recommendedName>
        <fullName evidence="2">Glycosyltransferase 2-like domain-containing protein</fullName>
    </recommendedName>
</protein>
<organism evidence="3">
    <name type="scientific">marine metagenome</name>
    <dbReference type="NCBI Taxonomy" id="408172"/>
    <lineage>
        <taxon>unclassified sequences</taxon>
        <taxon>metagenomes</taxon>
        <taxon>ecological metagenomes</taxon>
    </lineage>
</organism>